<evidence type="ECO:0000256" key="1">
    <source>
        <dbReference type="SAM" id="Phobius"/>
    </source>
</evidence>
<sequence length="80" mass="9098">MAAQGFLYMVLLFACCFAAVVIFKLAKIGFESLKPKPPAEEKKPPKQEKAQKPVYYIVEKKRTRGNYGAPRKINFSDDDK</sequence>
<protein>
    <submittedName>
        <fullName evidence="2">Uncharacterized protein</fullName>
    </submittedName>
</protein>
<keyword evidence="1" id="KW-0812">Transmembrane</keyword>
<dbReference type="EMBL" id="DVHK01000002">
    <property type="protein sequence ID" value="HIR66443.1"/>
    <property type="molecule type" value="Genomic_DNA"/>
</dbReference>
<gene>
    <name evidence="2" type="ORF">IAB94_00165</name>
</gene>
<reference evidence="2" key="1">
    <citation type="submission" date="2020-10" db="EMBL/GenBank/DDBJ databases">
        <authorList>
            <person name="Gilroy R."/>
        </authorList>
    </citation>
    <scope>NUCLEOTIDE SEQUENCE</scope>
    <source>
        <strain evidence="2">ChiW16-3235</strain>
    </source>
</reference>
<keyword evidence="1" id="KW-1133">Transmembrane helix</keyword>
<dbReference type="AlphaFoldDB" id="A0A9D1J8H0"/>
<proteinExistence type="predicted"/>
<evidence type="ECO:0000313" key="2">
    <source>
        <dbReference type="EMBL" id="HIR66443.1"/>
    </source>
</evidence>
<evidence type="ECO:0000313" key="3">
    <source>
        <dbReference type="Proteomes" id="UP000823913"/>
    </source>
</evidence>
<comment type="caution">
    <text evidence="2">The sequence shown here is derived from an EMBL/GenBank/DDBJ whole genome shotgun (WGS) entry which is preliminary data.</text>
</comment>
<name>A0A9D1J8H0_9FIRM</name>
<accession>A0A9D1J8H0</accession>
<dbReference type="Proteomes" id="UP000823913">
    <property type="component" value="Unassembled WGS sequence"/>
</dbReference>
<organism evidence="2 3">
    <name type="scientific">Candidatus Coproplasma avicola</name>
    <dbReference type="NCBI Taxonomy" id="2840744"/>
    <lineage>
        <taxon>Bacteria</taxon>
        <taxon>Bacillati</taxon>
        <taxon>Bacillota</taxon>
        <taxon>Clostridia</taxon>
        <taxon>Eubacteriales</taxon>
        <taxon>Candidatus Coproplasma</taxon>
    </lineage>
</organism>
<feature type="transmembrane region" description="Helical" evidence="1">
    <location>
        <begin position="6"/>
        <end position="26"/>
    </location>
</feature>
<reference evidence="2" key="2">
    <citation type="journal article" date="2021" name="PeerJ">
        <title>Extensive microbial diversity within the chicken gut microbiome revealed by metagenomics and culture.</title>
        <authorList>
            <person name="Gilroy R."/>
            <person name="Ravi A."/>
            <person name="Getino M."/>
            <person name="Pursley I."/>
            <person name="Horton D.L."/>
            <person name="Alikhan N.F."/>
            <person name="Baker D."/>
            <person name="Gharbi K."/>
            <person name="Hall N."/>
            <person name="Watson M."/>
            <person name="Adriaenssens E.M."/>
            <person name="Foster-Nyarko E."/>
            <person name="Jarju S."/>
            <person name="Secka A."/>
            <person name="Antonio M."/>
            <person name="Oren A."/>
            <person name="Chaudhuri R.R."/>
            <person name="La Ragione R."/>
            <person name="Hildebrand F."/>
            <person name="Pallen M.J."/>
        </authorList>
    </citation>
    <scope>NUCLEOTIDE SEQUENCE</scope>
    <source>
        <strain evidence="2">ChiW16-3235</strain>
    </source>
</reference>
<keyword evidence="1" id="KW-0472">Membrane</keyword>